<feature type="region of interest" description="Disordered" evidence="6">
    <location>
        <begin position="330"/>
        <end position="377"/>
    </location>
</feature>
<dbReference type="GO" id="GO:0005200">
    <property type="term" value="F:structural constituent of cytoskeleton"/>
    <property type="evidence" value="ECO:0007669"/>
    <property type="project" value="TreeGrafter"/>
</dbReference>
<organism evidence="7 8">
    <name type="scientific">Canna indica</name>
    <name type="common">Indian-shot</name>
    <dbReference type="NCBI Taxonomy" id="4628"/>
    <lineage>
        <taxon>Eukaryota</taxon>
        <taxon>Viridiplantae</taxon>
        <taxon>Streptophyta</taxon>
        <taxon>Embryophyta</taxon>
        <taxon>Tracheophyta</taxon>
        <taxon>Spermatophyta</taxon>
        <taxon>Magnoliopsida</taxon>
        <taxon>Liliopsida</taxon>
        <taxon>Zingiberales</taxon>
        <taxon>Cannaceae</taxon>
        <taxon>Canna</taxon>
    </lineage>
</organism>
<evidence type="ECO:0000313" key="8">
    <source>
        <dbReference type="Proteomes" id="UP001327560"/>
    </source>
</evidence>
<dbReference type="GO" id="GO:0034314">
    <property type="term" value="P:Arp2/3 complex-mediated actin nucleation"/>
    <property type="evidence" value="ECO:0007669"/>
    <property type="project" value="InterPro"/>
</dbReference>
<keyword evidence="8" id="KW-1185">Reference proteome</keyword>
<dbReference type="InterPro" id="IPR034666">
    <property type="entry name" value="ARPC2/4"/>
</dbReference>
<dbReference type="GO" id="GO:0051015">
    <property type="term" value="F:actin filament binding"/>
    <property type="evidence" value="ECO:0007669"/>
    <property type="project" value="TreeGrafter"/>
</dbReference>
<evidence type="ECO:0000313" key="7">
    <source>
        <dbReference type="EMBL" id="WOL06158.1"/>
    </source>
</evidence>
<comment type="similarity">
    <text evidence="2">Belongs to the ARPC2 family.</text>
</comment>
<dbReference type="GO" id="GO:0030041">
    <property type="term" value="P:actin filament polymerization"/>
    <property type="evidence" value="ECO:0007669"/>
    <property type="project" value="InterPro"/>
</dbReference>
<sequence length="410" mass="46614">MACFNKVSPALVEILNRLQSAETPTDFDHNLHEYGSARYNIQASASNPEIVNLSIWMPPIYPESSSDCLPNCALQDIRNLYFDAAQIEPPKQGFMLTLRINFTKLPKRKDDRTKAITEIGSLQSIILMSQLKDMLWNLEPKDIGSGIYKPIKIAYQPRDPFFIIKMPEKTIVIYPMRFGDDSDVVLATSFFQELIDASNSAAYSKAPRCSWSPIPPSELRGESFHCLTTNGGFVSFEFFSQQIKGIKAENTVRNLLNFIAYVKYHVKCTRGFIQRKMRQRQESLTEAIRNARIGEEDNGKQQNGHKHVKKLMNFSKSKVLKRRKETSAAVESLKGVNRREEEEAEKESLLPSEKNGAAPAISGRKKNGSTRKVQWNDNKGNNLVEVLEFYPSEESDSDDEFLDSCFCIIM</sequence>
<dbReference type="PANTHER" id="PTHR12058">
    <property type="entry name" value="ARP2/3 COMPLEX 34 KDA SUBUNIT"/>
    <property type="match status" value="1"/>
</dbReference>
<evidence type="ECO:0000256" key="3">
    <source>
        <dbReference type="ARBA" id="ARBA00022490"/>
    </source>
</evidence>
<keyword evidence="5" id="KW-0206">Cytoskeleton</keyword>
<evidence type="ECO:0000256" key="2">
    <source>
        <dbReference type="ARBA" id="ARBA00007192"/>
    </source>
</evidence>
<dbReference type="EMBL" id="CP136893">
    <property type="protein sequence ID" value="WOL06158.1"/>
    <property type="molecule type" value="Genomic_DNA"/>
</dbReference>
<dbReference type="SUPFAM" id="SSF69645">
    <property type="entry name" value="Arp2/3 complex subunits"/>
    <property type="match status" value="2"/>
</dbReference>
<evidence type="ECO:0000256" key="4">
    <source>
        <dbReference type="ARBA" id="ARBA00023203"/>
    </source>
</evidence>
<gene>
    <name evidence="7" type="ORF">Cni_G14890</name>
</gene>
<accession>A0AAQ3KFW4</accession>
<evidence type="ECO:0000256" key="6">
    <source>
        <dbReference type="SAM" id="MobiDB-lite"/>
    </source>
</evidence>
<dbReference type="GO" id="GO:0005885">
    <property type="term" value="C:Arp2/3 protein complex"/>
    <property type="evidence" value="ECO:0007669"/>
    <property type="project" value="InterPro"/>
</dbReference>
<comment type="subcellular location">
    <subcellularLocation>
        <location evidence="1">Cytoplasm</location>
        <location evidence="1">Cytoskeleton</location>
    </subcellularLocation>
</comment>
<evidence type="ECO:0000256" key="5">
    <source>
        <dbReference type="ARBA" id="ARBA00023212"/>
    </source>
</evidence>
<dbReference type="PANTHER" id="PTHR12058:SF1">
    <property type="entry name" value="ACTIN-RELATED PROTEIN 2_3 COMPLEX SUBUNIT 2B"/>
    <property type="match status" value="1"/>
</dbReference>
<reference evidence="7 8" key="1">
    <citation type="submission" date="2023-10" db="EMBL/GenBank/DDBJ databases">
        <title>Chromosome-scale genome assembly provides insights into flower coloration mechanisms of Canna indica.</title>
        <authorList>
            <person name="Li C."/>
        </authorList>
    </citation>
    <scope>NUCLEOTIDE SEQUENCE [LARGE SCALE GENOMIC DNA]</scope>
    <source>
        <tissue evidence="7">Flower</tissue>
    </source>
</reference>
<name>A0AAQ3KFW4_9LILI</name>
<dbReference type="AlphaFoldDB" id="A0AAQ3KFW4"/>
<evidence type="ECO:0000256" key="1">
    <source>
        <dbReference type="ARBA" id="ARBA00004245"/>
    </source>
</evidence>
<dbReference type="InterPro" id="IPR007188">
    <property type="entry name" value="ARPC2"/>
</dbReference>
<protein>
    <submittedName>
        <fullName evidence="7">Actin-related protein 2/3 complex subunit 2B isoform X2</fullName>
    </submittedName>
</protein>
<dbReference type="Proteomes" id="UP001327560">
    <property type="component" value="Chromosome 4"/>
</dbReference>
<keyword evidence="3" id="KW-0963">Cytoplasm</keyword>
<dbReference type="Pfam" id="PF04045">
    <property type="entry name" value="P34-Arc"/>
    <property type="match status" value="1"/>
</dbReference>
<keyword evidence="4" id="KW-0009">Actin-binding</keyword>
<proteinExistence type="inferred from homology"/>
<dbReference type="Gene3D" id="3.30.1460.20">
    <property type="match status" value="2"/>
</dbReference>